<organism evidence="1">
    <name type="scientific">Cyanoptyche gloeocystis</name>
    <dbReference type="NCBI Taxonomy" id="77922"/>
    <lineage>
        <taxon>Eukaryota</taxon>
        <taxon>Glaucocystophyceae</taxon>
        <taxon>Glaucocystophyceae incertae sedis</taxon>
        <taxon>Cyanoptyche</taxon>
    </lineage>
</organism>
<dbReference type="Gene3D" id="3.30.1440.10">
    <property type="match status" value="1"/>
</dbReference>
<evidence type="ECO:0000313" key="1">
    <source>
        <dbReference type="EMBL" id="AIM52074.1"/>
    </source>
</evidence>
<accession>A0A096Y6X7</accession>
<geneLocation type="mitochondrion" evidence="1"/>
<dbReference type="SUPFAM" id="SSF55282">
    <property type="entry name" value="RL5-like"/>
    <property type="match status" value="1"/>
</dbReference>
<sequence length="174" mass="20572">MQLLQYNLYQYNFLYNQKFKKKNEIKLNKLCITTYNKSCLFYPEDIIYLYNIFFFLFDQRSIIISTKKNISEFSMKAKNVVGTKITKRKKKNAFSCLDSALIMNKGTKSLFKEKNYKSTCLISLGLDDISHLEGVEKIFNKLVYMVGININIEFYNLFDSYNKLSMIKSIIKIL</sequence>
<protein>
    <submittedName>
        <fullName evidence="1">Ribosomal protein L5</fullName>
    </submittedName>
</protein>
<proteinExistence type="predicted"/>
<dbReference type="EMBL" id="KJ867411">
    <property type="protein sequence ID" value="AIM52074.1"/>
    <property type="molecule type" value="Genomic_DNA"/>
</dbReference>
<dbReference type="RefSeq" id="YP_009092488.1">
    <property type="nucleotide sequence ID" value="NC_025294.1"/>
</dbReference>
<reference evidence="1" key="2">
    <citation type="submission" date="2014-05" db="EMBL/GenBank/DDBJ databases">
        <authorList>
            <person name="Jackson C.J."/>
            <person name="Reyes-Prieto A."/>
        </authorList>
    </citation>
    <scope>NUCLEOTIDE SEQUENCE</scope>
    <source>
        <strain evidence="1">SAG 4.97</strain>
    </source>
</reference>
<name>A0A096Y6X7_9EUKA</name>
<dbReference type="AlphaFoldDB" id="A0A096Y6X7"/>
<keyword evidence="1" id="KW-0689">Ribosomal protein</keyword>
<dbReference type="GO" id="GO:0005840">
    <property type="term" value="C:ribosome"/>
    <property type="evidence" value="ECO:0007669"/>
    <property type="project" value="UniProtKB-KW"/>
</dbReference>
<dbReference type="GeneID" id="20832971"/>
<dbReference type="InterPro" id="IPR022803">
    <property type="entry name" value="Ribosomal_uL5_dom_sf"/>
</dbReference>
<keyword evidence="1" id="KW-0687">Ribonucleoprotein</keyword>
<keyword evidence="1" id="KW-0496">Mitochondrion</keyword>
<gene>
    <name evidence="1" type="primary">rpl5</name>
</gene>
<reference evidence="1" key="1">
    <citation type="journal article" date="2014" name="Genome Biol. Evol.">
        <title>The mitochondrial genomes of the glaucophytes Gloeochaete wittrockiana and Cyanoptyche gloeocystis: multilocus phylogenetics suggests a monophyletic archaeplastida.</title>
        <authorList>
            <person name="Jackson C."/>
            <person name="Reyes-Prieto A."/>
        </authorList>
    </citation>
    <scope>NUCLEOTIDE SEQUENCE</scope>
    <source>
        <strain evidence="1">SAG 4.97</strain>
    </source>
</reference>